<evidence type="ECO:0000313" key="2">
    <source>
        <dbReference type="Proteomes" id="UP000001194"/>
    </source>
</evidence>
<protein>
    <submittedName>
        <fullName evidence="1">Predicted protein</fullName>
    </submittedName>
</protein>
<reference evidence="1 2" key="1">
    <citation type="journal article" date="2008" name="Nature">
        <title>The genome of Laccaria bicolor provides insights into mycorrhizal symbiosis.</title>
        <authorList>
            <person name="Martin F."/>
            <person name="Aerts A."/>
            <person name="Ahren D."/>
            <person name="Brun A."/>
            <person name="Danchin E.G.J."/>
            <person name="Duchaussoy F."/>
            <person name="Gibon J."/>
            <person name="Kohler A."/>
            <person name="Lindquist E."/>
            <person name="Pereda V."/>
            <person name="Salamov A."/>
            <person name="Shapiro H.J."/>
            <person name="Wuyts J."/>
            <person name="Blaudez D."/>
            <person name="Buee M."/>
            <person name="Brokstein P."/>
            <person name="Canbaeck B."/>
            <person name="Cohen D."/>
            <person name="Courty P.E."/>
            <person name="Coutinho P.M."/>
            <person name="Delaruelle C."/>
            <person name="Detter J.C."/>
            <person name="Deveau A."/>
            <person name="DiFazio S."/>
            <person name="Duplessis S."/>
            <person name="Fraissinet-Tachet L."/>
            <person name="Lucic E."/>
            <person name="Frey-Klett P."/>
            <person name="Fourrey C."/>
            <person name="Feussner I."/>
            <person name="Gay G."/>
            <person name="Grimwood J."/>
            <person name="Hoegger P.J."/>
            <person name="Jain P."/>
            <person name="Kilaru S."/>
            <person name="Labbe J."/>
            <person name="Lin Y.C."/>
            <person name="Legue V."/>
            <person name="Le Tacon F."/>
            <person name="Marmeisse R."/>
            <person name="Melayah D."/>
            <person name="Montanini B."/>
            <person name="Muratet M."/>
            <person name="Nehls U."/>
            <person name="Niculita-Hirzel H."/>
            <person name="Oudot-Le Secq M.P."/>
            <person name="Peter M."/>
            <person name="Quesneville H."/>
            <person name="Rajashekar B."/>
            <person name="Reich M."/>
            <person name="Rouhier N."/>
            <person name="Schmutz J."/>
            <person name="Yin T."/>
            <person name="Chalot M."/>
            <person name="Henrissat B."/>
            <person name="Kuees U."/>
            <person name="Lucas S."/>
            <person name="Van de Peer Y."/>
            <person name="Podila G.K."/>
            <person name="Polle A."/>
            <person name="Pukkila P.J."/>
            <person name="Richardson P.M."/>
            <person name="Rouze P."/>
            <person name="Sanders I.R."/>
            <person name="Stajich J.E."/>
            <person name="Tunlid A."/>
            <person name="Tuskan G."/>
            <person name="Grigoriev I.V."/>
        </authorList>
    </citation>
    <scope>NUCLEOTIDE SEQUENCE [LARGE SCALE GENOMIC DNA]</scope>
    <source>
        <strain evidence="2">S238N-H82 / ATCC MYA-4686</strain>
    </source>
</reference>
<accession>B0DXS2</accession>
<dbReference type="KEGG" id="lbc:LACBIDRAFT_334002"/>
<gene>
    <name evidence="1" type="ORF">LACBIDRAFT_334002</name>
</gene>
<organism evidence="2">
    <name type="scientific">Laccaria bicolor (strain S238N-H82 / ATCC MYA-4686)</name>
    <name type="common">Bicoloured deceiver</name>
    <name type="synonym">Laccaria laccata var. bicolor</name>
    <dbReference type="NCBI Taxonomy" id="486041"/>
    <lineage>
        <taxon>Eukaryota</taxon>
        <taxon>Fungi</taxon>
        <taxon>Dikarya</taxon>
        <taxon>Basidiomycota</taxon>
        <taxon>Agaricomycotina</taxon>
        <taxon>Agaricomycetes</taxon>
        <taxon>Agaricomycetidae</taxon>
        <taxon>Agaricales</taxon>
        <taxon>Agaricineae</taxon>
        <taxon>Hydnangiaceae</taxon>
        <taxon>Laccaria</taxon>
    </lineage>
</organism>
<name>B0DXS2_LACBS</name>
<dbReference type="HOGENOM" id="CLU_1235210_0_0_1"/>
<dbReference type="Proteomes" id="UP000001194">
    <property type="component" value="Unassembled WGS sequence"/>
</dbReference>
<proteinExistence type="predicted"/>
<dbReference type="AlphaFoldDB" id="B0DXS2"/>
<evidence type="ECO:0000313" key="1">
    <source>
        <dbReference type="EMBL" id="EDR00663.1"/>
    </source>
</evidence>
<keyword evidence="2" id="KW-1185">Reference proteome</keyword>
<dbReference type="EMBL" id="DS547147">
    <property type="protein sequence ID" value="EDR00663.1"/>
    <property type="molecule type" value="Genomic_DNA"/>
</dbReference>
<dbReference type="GeneID" id="6084378"/>
<sequence length="269" mass="30933">MYPSPPIAIGARRGAPGTRLCFPLMTNDYARRRQHSPRLATTYRRPPNAFGTLLTFLKSVACCSFWVKVVYVRYQLPKVPRPLQRHQVCPSRPQRKSVFELRRVYCQSSNRFNTLPPSIHLSNAQHDVSTSAERVGTSLTLLKSVACCSFRIKVVYVRYQLPKVPRPLQRHQLHQLRPDHLQRKFHRAVLLIFESSSAQHPLYMLASFFDCSTVSCIPPGPKTTFCLLQNGPMPPSIFRNSSTFLWLSEASRRRIAVHETPSLCMGWQW</sequence>
<dbReference type="InParanoid" id="B0DXS2"/>
<dbReference type="RefSeq" id="XP_001888672.1">
    <property type="nucleotide sequence ID" value="XM_001888637.1"/>
</dbReference>